<reference evidence="21" key="2">
    <citation type="submission" date="2025-08" db="UniProtKB">
        <authorList>
            <consortium name="RefSeq"/>
        </authorList>
    </citation>
    <scope>IDENTIFICATION</scope>
    <source>
        <tissue evidence="21">Leaf</tissue>
    </source>
</reference>
<proteinExistence type="predicted"/>
<keyword evidence="12" id="KW-0675">Receptor</keyword>
<evidence type="ECO:0000313" key="20">
    <source>
        <dbReference type="Proteomes" id="UP000694864"/>
    </source>
</evidence>
<feature type="region of interest" description="Disordered" evidence="15">
    <location>
        <begin position="628"/>
        <end position="657"/>
    </location>
</feature>
<evidence type="ECO:0000256" key="5">
    <source>
        <dbReference type="ARBA" id="ARBA00022729"/>
    </source>
</evidence>
<name>A0ABM0U2L0_CAMSA</name>
<feature type="signal peptide" evidence="17">
    <location>
        <begin position="1"/>
        <end position="23"/>
    </location>
</feature>
<feature type="domain" description="Protein kinase" evidence="18">
    <location>
        <begin position="330"/>
        <end position="607"/>
    </location>
</feature>
<evidence type="ECO:0000256" key="3">
    <source>
        <dbReference type="ARBA" id="ARBA00022679"/>
    </source>
</evidence>
<dbReference type="PROSITE" id="PS00108">
    <property type="entry name" value="PROTEIN_KINASE_ST"/>
    <property type="match status" value="1"/>
</dbReference>
<evidence type="ECO:0000256" key="1">
    <source>
        <dbReference type="ARBA" id="ARBA00004167"/>
    </source>
</evidence>
<keyword evidence="10 16" id="KW-1133">Transmembrane helix</keyword>
<dbReference type="InterPro" id="IPR038408">
    <property type="entry name" value="GNK2_sf"/>
</dbReference>
<dbReference type="Pfam" id="PF01657">
    <property type="entry name" value="Stress-antifung"/>
    <property type="match status" value="2"/>
</dbReference>
<accession>A0ABM0U2L0</accession>
<feature type="binding site" evidence="14">
    <location>
        <position position="358"/>
    </location>
    <ligand>
        <name>ATP</name>
        <dbReference type="ChEBI" id="CHEBI:30616"/>
    </ligand>
</feature>
<dbReference type="SMART" id="SM00220">
    <property type="entry name" value="S_TKc"/>
    <property type="match status" value="1"/>
</dbReference>
<reference evidence="20" key="1">
    <citation type="journal article" date="2014" name="Nat. Commun.">
        <title>The emerging biofuel crop Camelina sativa retains a highly undifferentiated hexaploid genome structure.</title>
        <authorList>
            <person name="Kagale S."/>
            <person name="Koh C."/>
            <person name="Nixon J."/>
            <person name="Bollina V."/>
            <person name="Clarke W.E."/>
            <person name="Tuteja R."/>
            <person name="Spillane C."/>
            <person name="Robinson S.J."/>
            <person name="Links M.G."/>
            <person name="Clarke C."/>
            <person name="Higgins E.E."/>
            <person name="Huebert T."/>
            <person name="Sharpe A.G."/>
            <person name="Parkin I.A."/>
        </authorList>
    </citation>
    <scope>NUCLEOTIDE SEQUENCE [LARGE SCALE GENOMIC DNA]</scope>
    <source>
        <strain evidence="20">cv. DH55</strain>
    </source>
</reference>
<gene>
    <name evidence="21" type="primary">LOC104718786</name>
</gene>
<dbReference type="InterPro" id="IPR017441">
    <property type="entry name" value="Protein_kinase_ATP_BS"/>
</dbReference>
<keyword evidence="3" id="KW-0808">Transferase</keyword>
<evidence type="ECO:0000259" key="18">
    <source>
        <dbReference type="PROSITE" id="PS50011"/>
    </source>
</evidence>
<dbReference type="RefSeq" id="XP_010434897.1">
    <property type="nucleotide sequence ID" value="XM_010436595.1"/>
</dbReference>
<evidence type="ECO:0000256" key="4">
    <source>
        <dbReference type="ARBA" id="ARBA00022692"/>
    </source>
</evidence>
<evidence type="ECO:0000256" key="15">
    <source>
        <dbReference type="SAM" id="MobiDB-lite"/>
    </source>
</evidence>
<dbReference type="Proteomes" id="UP000694864">
    <property type="component" value="Chromosome 2"/>
</dbReference>
<feature type="chain" id="PRO_5046492066" evidence="17">
    <location>
        <begin position="24"/>
        <end position="657"/>
    </location>
</feature>
<evidence type="ECO:0000256" key="13">
    <source>
        <dbReference type="ARBA" id="ARBA00023180"/>
    </source>
</evidence>
<dbReference type="Pfam" id="PF07714">
    <property type="entry name" value="PK_Tyr_Ser-Thr"/>
    <property type="match status" value="1"/>
</dbReference>
<dbReference type="InterPro" id="IPR001245">
    <property type="entry name" value="Ser-Thr/Tyr_kinase_cat_dom"/>
</dbReference>
<evidence type="ECO:0000256" key="17">
    <source>
        <dbReference type="SAM" id="SignalP"/>
    </source>
</evidence>
<dbReference type="PROSITE" id="PS00107">
    <property type="entry name" value="PROTEIN_KINASE_ATP"/>
    <property type="match status" value="1"/>
</dbReference>
<evidence type="ECO:0000256" key="7">
    <source>
        <dbReference type="ARBA" id="ARBA00022741"/>
    </source>
</evidence>
<dbReference type="Gene3D" id="3.30.430.20">
    <property type="entry name" value="Gnk2 domain, C-X8-C-X2-C motif"/>
    <property type="match status" value="2"/>
</dbReference>
<keyword evidence="4 16" id="KW-0812">Transmembrane</keyword>
<dbReference type="Gene3D" id="1.10.510.10">
    <property type="entry name" value="Transferase(Phosphotransferase) domain 1"/>
    <property type="match status" value="1"/>
</dbReference>
<keyword evidence="7 14" id="KW-0547">Nucleotide-binding</keyword>
<evidence type="ECO:0000256" key="2">
    <source>
        <dbReference type="ARBA" id="ARBA00022527"/>
    </source>
</evidence>
<feature type="region of interest" description="Disordered" evidence="15">
    <location>
        <begin position="244"/>
        <end position="263"/>
    </location>
</feature>
<evidence type="ECO:0000256" key="6">
    <source>
        <dbReference type="ARBA" id="ARBA00022737"/>
    </source>
</evidence>
<keyword evidence="2" id="KW-0723">Serine/threonine-protein kinase</keyword>
<evidence type="ECO:0000256" key="14">
    <source>
        <dbReference type="PROSITE-ProRule" id="PRU10141"/>
    </source>
</evidence>
<feature type="domain" description="Gnk2-homologous" evidence="19">
    <location>
        <begin position="20"/>
        <end position="128"/>
    </location>
</feature>
<dbReference type="InterPro" id="IPR002902">
    <property type="entry name" value="GNK2"/>
</dbReference>
<dbReference type="InterPro" id="IPR000719">
    <property type="entry name" value="Prot_kinase_dom"/>
</dbReference>
<keyword evidence="6" id="KW-0677">Repeat</keyword>
<keyword evidence="9 14" id="KW-0067">ATP-binding</keyword>
<comment type="subcellular location">
    <subcellularLocation>
        <location evidence="1">Membrane</location>
        <topology evidence="1">Single-pass membrane protein</topology>
    </subcellularLocation>
</comment>
<dbReference type="CDD" id="cd14066">
    <property type="entry name" value="STKc_IRAK"/>
    <property type="match status" value="1"/>
</dbReference>
<dbReference type="PANTHER" id="PTHR27002">
    <property type="entry name" value="RECEPTOR-LIKE SERINE/THREONINE-PROTEIN KINASE SD1-8"/>
    <property type="match status" value="1"/>
</dbReference>
<keyword evidence="5 17" id="KW-0732">Signal</keyword>
<dbReference type="InterPro" id="IPR011009">
    <property type="entry name" value="Kinase-like_dom_sf"/>
</dbReference>
<dbReference type="GeneID" id="104718786"/>
<evidence type="ECO:0000259" key="19">
    <source>
        <dbReference type="PROSITE" id="PS51473"/>
    </source>
</evidence>
<keyword evidence="13" id="KW-0325">Glycoprotein</keyword>
<evidence type="ECO:0000313" key="21">
    <source>
        <dbReference type="RefSeq" id="XP_010434897.1"/>
    </source>
</evidence>
<feature type="compositionally biased region" description="Low complexity" evidence="15">
    <location>
        <begin position="246"/>
        <end position="255"/>
    </location>
</feature>
<evidence type="ECO:0000256" key="10">
    <source>
        <dbReference type="ARBA" id="ARBA00022989"/>
    </source>
</evidence>
<keyword evidence="20" id="KW-1185">Reference proteome</keyword>
<feature type="transmembrane region" description="Helical" evidence="16">
    <location>
        <begin position="271"/>
        <end position="293"/>
    </location>
</feature>
<dbReference type="InterPro" id="IPR008271">
    <property type="entry name" value="Ser/Thr_kinase_AS"/>
</dbReference>
<organism evidence="20 21">
    <name type="scientific">Camelina sativa</name>
    <name type="common">False flax</name>
    <name type="synonym">Myagrum sativum</name>
    <dbReference type="NCBI Taxonomy" id="90675"/>
    <lineage>
        <taxon>Eukaryota</taxon>
        <taxon>Viridiplantae</taxon>
        <taxon>Streptophyta</taxon>
        <taxon>Embryophyta</taxon>
        <taxon>Tracheophyta</taxon>
        <taxon>Spermatophyta</taxon>
        <taxon>Magnoliopsida</taxon>
        <taxon>eudicotyledons</taxon>
        <taxon>Gunneridae</taxon>
        <taxon>Pentapetalae</taxon>
        <taxon>rosids</taxon>
        <taxon>malvids</taxon>
        <taxon>Brassicales</taxon>
        <taxon>Brassicaceae</taxon>
        <taxon>Camelineae</taxon>
        <taxon>Camelina</taxon>
    </lineage>
</organism>
<sequence length="657" mass="74092">MCLNNLFSILCLIFVVSFRFVSTQKCGDSMFFRPNGTYDTNRRLVLSTLASNVSSRKDRFYNVSVGEEGPGRIYALGLCIPETDPKVCSDCIQAASEGLLKNCPNQTDSFDWRGDKTLCFVRYTNSSFFNKIDLEPTLTFYNMRRFRGDLTNYNRTWDALMKFMITRVGQLKYLADVSPEIGSDRIYTLMQCIPGISSSDCETCIDLSVRNYQRCCSSFVGGVVAKPVCFFRWDGYDYLGAFGNTQSSPPQESQPMPLPPPPDGKKISTGAIVGIVVSAVTLVVLLTLGLVIWKRRQSYKTLNPQTDDDMISPQSLQFDFATIEAATDKFSSNNKLGQGGFGDVYKGMLPNETEIAVKRLSRNSGQGTQEFKNEVVIVAKLQHKNLVRLLGFCLERDEKILVYEFVPNKSLDYFLFDPTKKSQLDWKRRYNIIGGITRGLLYLHQDSRLTIIHRDIKASNILIDADMNPKIADFGMARNFRVDQTEDNTGRVVGTFGYMPPEYVTHGQFSTKSDVYSFGVLVLEIVCGKKNSSFYQIDDSGGNLVTHVWRLWNNDSPLDLIDPGIKESYDHDEVIRCIHIGILCVQETPADRPAMSTIFQMLTNSYITLPVPRPPGFFFRNRQNLDPLTYGSEPGQSNSMSVPYSRDSESNTIVTPR</sequence>
<dbReference type="CDD" id="cd23509">
    <property type="entry name" value="Gnk2-like"/>
    <property type="match status" value="2"/>
</dbReference>
<keyword evidence="8" id="KW-0418">Kinase</keyword>
<evidence type="ECO:0000256" key="12">
    <source>
        <dbReference type="ARBA" id="ARBA00023170"/>
    </source>
</evidence>
<evidence type="ECO:0000256" key="8">
    <source>
        <dbReference type="ARBA" id="ARBA00022777"/>
    </source>
</evidence>
<evidence type="ECO:0000256" key="16">
    <source>
        <dbReference type="SAM" id="Phobius"/>
    </source>
</evidence>
<keyword evidence="11 16" id="KW-0472">Membrane</keyword>
<dbReference type="SUPFAM" id="SSF56112">
    <property type="entry name" value="Protein kinase-like (PK-like)"/>
    <property type="match status" value="1"/>
</dbReference>
<dbReference type="PROSITE" id="PS50011">
    <property type="entry name" value="PROTEIN_KINASE_DOM"/>
    <property type="match status" value="1"/>
</dbReference>
<dbReference type="Gene3D" id="3.30.200.20">
    <property type="entry name" value="Phosphorylase Kinase, domain 1"/>
    <property type="match status" value="1"/>
</dbReference>
<feature type="domain" description="Gnk2-homologous" evidence="19">
    <location>
        <begin position="134"/>
        <end position="238"/>
    </location>
</feature>
<evidence type="ECO:0000256" key="11">
    <source>
        <dbReference type="ARBA" id="ARBA00023136"/>
    </source>
</evidence>
<evidence type="ECO:0000256" key="9">
    <source>
        <dbReference type="ARBA" id="ARBA00022840"/>
    </source>
</evidence>
<dbReference type="PANTHER" id="PTHR27002:SF783">
    <property type="entry name" value="CYSTEINE-RICH RECEPTOR-LIKE PROTEIN KINASE 31-RELATED"/>
    <property type="match status" value="1"/>
</dbReference>
<protein>
    <submittedName>
        <fullName evidence="21">Cysteine-rich receptor-like protein kinase 31 isoform X1</fullName>
    </submittedName>
</protein>
<dbReference type="PROSITE" id="PS51473">
    <property type="entry name" value="GNK2"/>
    <property type="match status" value="2"/>
</dbReference>